<reference evidence="3 4" key="1">
    <citation type="submission" date="2015-03" db="EMBL/GenBank/DDBJ databases">
        <title>Genome sequencing of Methylobacterium tarhaniae DSM 25844.</title>
        <authorList>
            <person name="Chaudhry V."/>
            <person name="Patil P.B."/>
        </authorList>
    </citation>
    <scope>NUCLEOTIDE SEQUENCE [LARGE SCALE GENOMIC DNA]</scope>
    <source>
        <strain evidence="3 4">DSM 25844</strain>
    </source>
</reference>
<sequence>MDAIGRYINARNPAAAKHVGEAIRSALTRLTLHPQAGRMVGKGRYRLAVPRLPCLIFYKVDVADEAVQIVTIRHAAHREEH</sequence>
<gene>
    <name evidence="3" type="ORF">VQ03_19490</name>
</gene>
<dbReference type="AlphaFoldDB" id="A0A0J6SVA2"/>
<keyword evidence="2" id="KW-1277">Toxin-antitoxin system</keyword>
<dbReference type="InterPro" id="IPR051803">
    <property type="entry name" value="TA_system_RelE-like_toxin"/>
</dbReference>
<accession>A0A0J6SVA2</accession>
<dbReference type="EMBL" id="LABZ01000136">
    <property type="protein sequence ID" value="KMO37273.1"/>
    <property type="molecule type" value="Genomic_DNA"/>
</dbReference>
<comment type="similarity">
    <text evidence="1">Belongs to the RelE toxin family.</text>
</comment>
<evidence type="ECO:0000256" key="2">
    <source>
        <dbReference type="ARBA" id="ARBA00022649"/>
    </source>
</evidence>
<keyword evidence="4" id="KW-1185">Reference proteome</keyword>
<comment type="caution">
    <text evidence="3">The sequence shown here is derived from an EMBL/GenBank/DDBJ whole genome shotgun (WGS) entry which is preliminary data.</text>
</comment>
<name>A0A0J6SVA2_9HYPH</name>
<evidence type="ECO:0000313" key="4">
    <source>
        <dbReference type="Proteomes" id="UP000036449"/>
    </source>
</evidence>
<evidence type="ECO:0008006" key="5">
    <source>
        <dbReference type="Google" id="ProtNLM"/>
    </source>
</evidence>
<dbReference type="Pfam" id="PF05016">
    <property type="entry name" value="ParE_toxin"/>
    <property type="match status" value="1"/>
</dbReference>
<dbReference type="InterPro" id="IPR007712">
    <property type="entry name" value="RelE/ParE_toxin"/>
</dbReference>
<proteinExistence type="inferred from homology"/>
<protein>
    <recommendedName>
        <fullName evidence="5">Plasmid stabilization protein</fullName>
    </recommendedName>
</protein>
<evidence type="ECO:0000256" key="1">
    <source>
        <dbReference type="ARBA" id="ARBA00006226"/>
    </source>
</evidence>
<dbReference type="PANTHER" id="PTHR33755">
    <property type="entry name" value="TOXIN PARE1-RELATED"/>
    <property type="match status" value="1"/>
</dbReference>
<dbReference type="InterPro" id="IPR035093">
    <property type="entry name" value="RelE/ParE_toxin_dom_sf"/>
</dbReference>
<dbReference type="Proteomes" id="UP000036449">
    <property type="component" value="Unassembled WGS sequence"/>
</dbReference>
<evidence type="ECO:0000313" key="3">
    <source>
        <dbReference type="EMBL" id="KMO37273.1"/>
    </source>
</evidence>
<dbReference type="OrthoDB" id="595470at2"/>
<organism evidence="3 4">
    <name type="scientific">Methylobacterium tarhaniae</name>
    <dbReference type="NCBI Taxonomy" id="1187852"/>
    <lineage>
        <taxon>Bacteria</taxon>
        <taxon>Pseudomonadati</taxon>
        <taxon>Pseudomonadota</taxon>
        <taxon>Alphaproteobacteria</taxon>
        <taxon>Hyphomicrobiales</taxon>
        <taxon>Methylobacteriaceae</taxon>
        <taxon>Methylobacterium</taxon>
    </lineage>
</organism>
<dbReference type="PATRIC" id="fig|1187852.3.peg.1302"/>
<dbReference type="Gene3D" id="3.30.2310.20">
    <property type="entry name" value="RelE-like"/>
    <property type="match status" value="1"/>
</dbReference>